<protein>
    <submittedName>
        <fullName evidence="1">Uncharacterized protein</fullName>
    </submittedName>
</protein>
<organism evidence="1 2">
    <name type="scientific">Acinetobacter junii</name>
    <dbReference type="NCBI Taxonomy" id="40215"/>
    <lineage>
        <taxon>Bacteria</taxon>
        <taxon>Pseudomonadati</taxon>
        <taxon>Pseudomonadota</taxon>
        <taxon>Gammaproteobacteria</taxon>
        <taxon>Moraxellales</taxon>
        <taxon>Moraxellaceae</taxon>
        <taxon>Acinetobacter</taxon>
    </lineage>
</organism>
<dbReference type="AlphaFoldDB" id="A0AAW5R9L6"/>
<name>A0AAW5R9L6_ACIJU</name>
<dbReference type="EMBL" id="JAHPRE010000006">
    <property type="protein sequence ID" value="MCU4395796.1"/>
    <property type="molecule type" value="Genomic_DNA"/>
</dbReference>
<proteinExistence type="predicted"/>
<reference evidence="1" key="1">
    <citation type="submission" date="2021-06" db="EMBL/GenBank/DDBJ databases">
        <title>Propagation of a rapidly emergent carbapenem-resistant Acinetobacter baumannii lineage by various extra-hospital transmission networks.</title>
        <authorList>
            <person name="Calix J."/>
        </authorList>
    </citation>
    <scope>NUCLEOTIDE SEQUENCE</scope>
    <source>
        <strain evidence="1">WU_MDCI_Aw63</strain>
    </source>
</reference>
<comment type="caution">
    <text evidence="1">The sequence shown here is derived from an EMBL/GenBank/DDBJ whole genome shotgun (WGS) entry which is preliminary data.</text>
</comment>
<evidence type="ECO:0000313" key="1">
    <source>
        <dbReference type="EMBL" id="MCU4395796.1"/>
    </source>
</evidence>
<evidence type="ECO:0000313" key="2">
    <source>
        <dbReference type="Proteomes" id="UP001208534"/>
    </source>
</evidence>
<dbReference type="Proteomes" id="UP001208534">
    <property type="component" value="Unassembled WGS sequence"/>
</dbReference>
<dbReference type="RefSeq" id="WP_262578359.1">
    <property type="nucleotide sequence ID" value="NZ_JAHPRE010000006.1"/>
</dbReference>
<gene>
    <name evidence="1" type="ORF">KTH64_02165</name>
</gene>
<accession>A0AAW5R9L6</accession>
<sequence length="427" mass="47689">MTNLKLTSNGALILGGNGAAVLSLFFDTYSYLKDTDIEVAFFSKVTTPTSLLDITMRLRIIDSTTGDEVIKIQGVVDGDPENPATIIAVADATEEFEQFELHINDALSAILLSSAFNPVNSLGRKTEILSLPDEEPDTFNADQTYTLITNLVDKPAYLVLPTVIEIDVYVALLRVAEKLNIPLDVEVDSTMTAEQVALFAESLDAQTHQVQLIWSPNICRPRDAISLRGRKIPARYIGQYIGDKLLRNARTNAQGFAPIHYAVAWKDYPFKKKALELRPDVVLDEPTLEMLAQAKVNVVRPIKFERVLYVLSDVLTQRQSKNSALRLVNAAEIAMRTKNDVVDILKNHMLKPTEDYLDKASKEIDKYLSDAATSGWLKPAEDLDGKPFAFSLIPDKDYPFERVRLYLARRPEGATRAVIFDEDVLVK</sequence>